<dbReference type="GO" id="GO:0016020">
    <property type="term" value="C:membrane"/>
    <property type="evidence" value="ECO:0007669"/>
    <property type="project" value="TreeGrafter"/>
</dbReference>
<dbReference type="EMBL" id="CP001751">
    <property type="protein sequence ID" value="ADE38436.1"/>
    <property type="molecule type" value="Genomic_DNA"/>
</dbReference>
<protein>
    <submittedName>
        <fullName evidence="3">Long-chain-fatty-acid--CoA ligase (Long-chain acyl-CoA synthetase)</fullName>
        <ecNumber evidence="3">6.2.1.3</ecNumber>
    </submittedName>
</protein>
<gene>
    <name evidence="3" type="ordered locus">SAR116_0193</name>
</gene>
<dbReference type="Gene3D" id="3.40.50.12780">
    <property type="entry name" value="N-terminal domain of ligase-like"/>
    <property type="match status" value="1"/>
</dbReference>
<dbReference type="HOGENOM" id="CLU_000022_45_5_5"/>
<evidence type="ECO:0000313" key="3">
    <source>
        <dbReference type="EMBL" id="ADE38436.1"/>
    </source>
</evidence>
<evidence type="ECO:0000256" key="1">
    <source>
        <dbReference type="ARBA" id="ARBA00024484"/>
    </source>
</evidence>
<dbReference type="InterPro" id="IPR000873">
    <property type="entry name" value="AMP-dep_synth/lig_dom"/>
</dbReference>
<dbReference type="GO" id="GO:0004467">
    <property type="term" value="F:long-chain fatty acid-CoA ligase activity"/>
    <property type="evidence" value="ECO:0007669"/>
    <property type="project" value="UniProtKB-EC"/>
</dbReference>
<evidence type="ECO:0000313" key="4">
    <source>
        <dbReference type="Proteomes" id="UP000007460"/>
    </source>
</evidence>
<comment type="catalytic activity">
    <reaction evidence="1">
        <text>a long-chain fatty acid + ATP + CoA = a long-chain fatty acyl-CoA + AMP + diphosphate</text>
        <dbReference type="Rhea" id="RHEA:15421"/>
        <dbReference type="ChEBI" id="CHEBI:30616"/>
        <dbReference type="ChEBI" id="CHEBI:33019"/>
        <dbReference type="ChEBI" id="CHEBI:57287"/>
        <dbReference type="ChEBI" id="CHEBI:57560"/>
        <dbReference type="ChEBI" id="CHEBI:83139"/>
        <dbReference type="ChEBI" id="CHEBI:456215"/>
        <dbReference type="EC" id="6.2.1.3"/>
    </reaction>
    <physiologicalReaction direction="left-to-right" evidence="1">
        <dbReference type="Rhea" id="RHEA:15422"/>
    </physiologicalReaction>
</comment>
<dbReference type="Pfam" id="PF00501">
    <property type="entry name" value="AMP-binding"/>
    <property type="match status" value="1"/>
</dbReference>
<reference evidence="3 4" key="1">
    <citation type="journal article" date="2010" name="J. Bacteriol.">
        <title>Complete genome sequence of "Candidatus Puniceispirillum marinum" IMCC1322, a representative of the SAR116 clade in the Alphaproteobacteria.</title>
        <authorList>
            <person name="Oh H.M."/>
            <person name="Kwon K.K."/>
            <person name="Kang I."/>
            <person name="Kang S.G."/>
            <person name="Lee J.H."/>
            <person name="Kim S.J."/>
            <person name="Cho J.C."/>
        </authorList>
    </citation>
    <scope>NUCLEOTIDE SEQUENCE [LARGE SCALE GENOMIC DNA]</scope>
    <source>
        <strain evidence="3 4">IMCC1322</strain>
    </source>
</reference>
<dbReference type="Pfam" id="PF23562">
    <property type="entry name" value="AMP-binding_C_3"/>
    <property type="match status" value="1"/>
</dbReference>
<dbReference type="EC" id="6.2.1.3" evidence="3"/>
<dbReference type="PANTHER" id="PTHR43272:SF52">
    <property type="entry name" value="AMP-DEPENDENT SYNTHETASE_LIGASE DOMAIN-CONTAINING PROTEIN"/>
    <property type="match status" value="1"/>
</dbReference>
<name>D5BPF4_PUNMI</name>
<dbReference type="eggNOG" id="COG1022">
    <property type="taxonomic scope" value="Bacteria"/>
</dbReference>
<sequence>MPAVPTSDHYVTSANLPAAFFKAAQQSPDKPLLFHKAGGTWHGQSWAEISEQVCKLASTLVKQGVKSGDRVVVSAENRPEWAIADIAIMAIGGIVVPAYTTNTEQDHHYIIDHSSAHIAITSSGNLALRVGMAAARTSNFHTLIVMDKTTTLPDMGDADVLFWPDIMKESVPLADIDSRISAIDSDDVCCFIYTSGTGGRPKGVMLTHRSIQANIDAAIELLAEGNVSENQRFLSLLPLSHSYEHTAGMHLPFQSNSEVWYCESTDQIAANLVEVSPTLMTAVPRLYEVLYERITRGVRIKGGISAKLFDMAVKLGRKELEGRLLMPHEFLLNRILDRLVRQKVHARLGGNLKYFVSGGAALNPEIGSFFMALGVKLLQGYGQTEASPLISANRPQNIKIETVGPAVSGVTVKLASDGEILVAGDLLMKGYWRDEASTAAAIRDGWLYTGDLGSIDKDGMITITGRKKDIIVNSGGENIAPGRVEALLTIEPEIEQTMVDGDRRPWLSAVIVPSQDTYDMAKDPTHLKALIADAVERANSRLSQIERVRRFVIADEKFTTENGLMTATLKVRRHMVRDIYGDQIDALYGKR</sequence>
<dbReference type="SUPFAM" id="SSF56801">
    <property type="entry name" value="Acetyl-CoA synthetase-like"/>
    <property type="match status" value="1"/>
</dbReference>
<feature type="domain" description="AMP-dependent synthetase/ligase" evidence="2">
    <location>
        <begin position="20"/>
        <end position="432"/>
    </location>
</feature>
<dbReference type="STRING" id="488538.SAR116_0193"/>
<dbReference type="PANTHER" id="PTHR43272">
    <property type="entry name" value="LONG-CHAIN-FATTY-ACID--COA LIGASE"/>
    <property type="match status" value="1"/>
</dbReference>
<dbReference type="CDD" id="cd05907">
    <property type="entry name" value="VL_LC_FACS_like"/>
    <property type="match status" value="1"/>
</dbReference>
<dbReference type="InterPro" id="IPR045851">
    <property type="entry name" value="AMP-bd_C_sf"/>
</dbReference>
<dbReference type="AlphaFoldDB" id="D5BPF4"/>
<evidence type="ECO:0000259" key="2">
    <source>
        <dbReference type="Pfam" id="PF00501"/>
    </source>
</evidence>
<dbReference type="InterPro" id="IPR042099">
    <property type="entry name" value="ANL_N_sf"/>
</dbReference>
<organism evidence="3 4">
    <name type="scientific">Puniceispirillum marinum (strain IMCC1322)</name>
    <dbReference type="NCBI Taxonomy" id="488538"/>
    <lineage>
        <taxon>Bacteria</taxon>
        <taxon>Pseudomonadati</taxon>
        <taxon>Pseudomonadota</taxon>
        <taxon>Alphaproteobacteria</taxon>
        <taxon>Candidatus Puniceispirillales</taxon>
        <taxon>Candidatus Puniceispirillaceae</taxon>
        <taxon>Candidatus Puniceispirillum</taxon>
    </lineage>
</organism>
<dbReference type="RefSeq" id="WP_013045066.1">
    <property type="nucleotide sequence ID" value="NC_014010.1"/>
</dbReference>
<accession>D5BPF4</accession>
<keyword evidence="4" id="KW-1185">Reference proteome</keyword>
<dbReference type="KEGG" id="apb:SAR116_0193"/>
<dbReference type="OrthoDB" id="9803968at2"/>
<dbReference type="Gene3D" id="3.30.300.30">
    <property type="match status" value="1"/>
</dbReference>
<proteinExistence type="predicted"/>
<dbReference type="Proteomes" id="UP000007460">
    <property type="component" value="Chromosome"/>
</dbReference>
<keyword evidence="3" id="KW-0436">Ligase</keyword>